<sequence length="97" mass="10112">MRRSVLGGSITALLTTGALAGAMGAALAATSIGGGTWHHGVTETSVYSNYHHPYNCHGSTAVGAYTDRSRNTEPGRTSHAGAPKAWTNNQSYYRNGC</sequence>
<dbReference type="EMBL" id="WWHY01000001">
    <property type="protein sequence ID" value="MYR33163.1"/>
    <property type="molecule type" value="Genomic_DNA"/>
</dbReference>
<evidence type="ECO:0000313" key="4">
    <source>
        <dbReference type="Proteomes" id="UP000467124"/>
    </source>
</evidence>
<gene>
    <name evidence="3" type="ORF">GTW20_13035</name>
</gene>
<organism evidence="3 4">
    <name type="scientific">Nocardiopsis alba</name>
    <dbReference type="NCBI Taxonomy" id="53437"/>
    <lineage>
        <taxon>Bacteria</taxon>
        <taxon>Bacillati</taxon>
        <taxon>Actinomycetota</taxon>
        <taxon>Actinomycetes</taxon>
        <taxon>Streptosporangiales</taxon>
        <taxon>Nocardiopsidaceae</taxon>
        <taxon>Nocardiopsis</taxon>
    </lineage>
</organism>
<reference evidence="3 4" key="1">
    <citation type="journal article" date="2019" name="Nat. Commun.">
        <title>The antimicrobial potential of Streptomyces from insect microbiomes.</title>
        <authorList>
            <person name="Chevrette M.G."/>
            <person name="Carlson C.M."/>
            <person name="Ortega H.E."/>
            <person name="Thomas C."/>
            <person name="Ananiev G.E."/>
            <person name="Barns K.J."/>
            <person name="Book A.J."/>
            <person name="Cagnazzo J."/>
            <person name="Carlos C."/>
            <person name="Flanigan W."/>
            <person name="Grubbs K.J."/>
            <person name="Horn H.A."/>
            <person name="Hoffmann F.M."/>
            <person name="Klassen J.L."/>
            <person name="Knack J.J."/>
            <person name="Lewin G.R."/>
            <person name="McDonald B.R."/>
            <person name="Muller L."/>
            <person name="Melo W.G.P."/>
            <person name="Pinto-Tomas A.A."/>
            <person name="Schmitz A."/>
            <person name="Wendt-Pienkowski E."/>
            <person name="Wildman S."/>
            <person name="Zhao M."/>
            <person name="Zhang F."/>
            <person name="Bugni T.S."/>
            <person name="Andes D.R."/>
            <person name="Pupo M.T."/>
            <person name="Currie C.R."/>
        </authorList>
    </citation>
    <scope>NUCLEOTIDE SEQUENCE [LARGE SCALE GENOMIC DNA]</scope>
    <source>
        <strain evidence="3 4">SID5840</strain>
    </source>
</reference>
<accession>A0A7K2ITB9</accession>
<protein>
    <submittedName>
        <fullName evidence="3">Lactococcin 972 family bacteriocin</fullName>
    </submittedName>
</protein>
<evidence type="ECO:0000313" key="3">
    <source>
        <dbReference type="EMBL" id="MYR33163.1"/>
    </source>
</evidence>
<feature type="signal peptide" evidence="2">
    <location>
        <begin position="1"/>
        <end position="28"/>
    </location>
</feature>
<keyword evidence="2" id="KW-0732">Signal</keyword>
<dbReference type="InterPro" id="IPR006540">
    <property type="entry name" value="Lactococcin_972"/>
</dbReference>
<dbReference type="Gene3D" id="2.60.40.2850">
    <property type="match status" value="1"/>
</dbReference>
<dbReference type="NCBIfam" id="TIGR01653">
    <property type="entry name" value="lactococcin_972"/>
    <property type="match status" value="1"/>
</dbReference>
<name>A0A7K2ITB9_9ACTN</name>
<feature type="region of interest" description="Disordered" evidence="1">
    <location>
        <begin position="65"/>
        <end position="97"/>
    </location>
</feature>
<proteinExistence type="predicted"/>
<evidence type="ECO:0000256" key="2">
    <source>
        <dbReference type="SAM" id="SignalP"/>
    </source>
</evidence>
<dbReference type="RefSeq" id="WP_161111071.1">
    <property type="nucleotide sequence ID" value="NZ_WWHY01000001.1"/>
</dbReference>
<evidence type="ECO:0000256" key="1">
    <source>
        <dbReference type="SAM" id="MobiDB-lite"/>
    </source>
</evidence>
<comment type="caution">
    <text evidence="3">The sequence shown here is derived from an EMBL/GenBank/DDBJ whole genome shotgun (WGS) entry which is preliminary data.</text>
</comment>
<dbReference type="Proteomes" id="UP000467124">
    <property type="component" value="Unassembled WGS sequence"/>
</dbReference>
<feature type="chain" id="PRO_5029750205" evidence="2">
    <location>
        <begin position="29"/>
        <end position="97"/>
    </location>
</feature>
<dbReference type="AlphaFoldDB" id="A0A7K2ITB9"/>
<dbReference type="Pfam" id="PF09683">
    <property type="entry name" value="Lactococcin_972"/>
    <property type="match status" value="1"/>
</dbReference>
<feature type="compositionally biased region" description="Polar residues" evidence="1">
    <location>
        <begin position="86"/>
        <end position="97"/>
    </location>
</feature>